<reference evidence="1" key="1">
    <citation type="submission" date="2020-08" db="EMBL/GenBank/DDBJ databases">
        <title>Multicomponent nature underlies the extraordinary mechanical properties of spider dragline silk.</title>
        <authorList>
            <person name="Kono N."/>
            <person name="Nakamura H."/>
            <person name="Mori M."/>
            <person name="Yoshida Y."/>
            <person name="Ohtoshi R."/>
            <person name="Malay A.D."/>
            <person name="Moran D.A.P."/>
            <person name="Tomita M."/>
            <person name="Numata K."/>
            <person name="Arakawa K."/>
        </authorList>
    </citation>
    <scope>NUCLEOTIDE SEQUENCE</scope>
</reference>
<sequence>MNTTWRTPTEHVWYAAESFGLSLNCSCPRFAQTTLSRLRTVTLSLIFNGNEKIHVVCRCSAIASPSHILDCIDAAVERGGCRF</sequence>
<proteinExistence type="predicted"/>
<dbReference type="Proteomes" id="UP000887013">
    <property type="component" value="Unassembled WGS sequence"/>
</dbReference>
<comment type="caution">
    <text evidence="1">The sequence shown here is derived from an EMBL/GenBank/DDBJ whole genome shotgun (WGS) entry which is preliminary data.</text>
</comment>
<dbReference type="OrthoDB" id="10693932at2759"/>
<protein>
    <submittedName>
        <fullName evidence="1">Uncharacterized protein</fullName>
    </submittedName>
</protein>
<keyword evidence="2" id="KW-1185">Reference proteome</keyword>
<evidence type="ECO:0000313" key="2">
    <source>
        <dbReference type="Proteomes" id="UP000887013"/>
    </source>
</evidence>
<evidence type="ECO:0000313" key="1">
    <source>
        <dbReference type="EMBL" id="GFT86652.1"/>
    </source>
</evidence>
<gene>
    <name evidence="1" type="ORF">NPIL_642321</name>
</gene>
<accession>A0A8X6PYA1</accession>
<dbReference type="AlphaFoldDB" id="A0A8X6PYA1"/>
<organism evidence="1 2">
    <name type="scientific">Nephila pilipes</name>
    <name type="common">Giant wood spider</name>
    <name type="synonym">Nephila maculata</name>
    <dbReference type="NCBI Taxonomy" id="299642"/>
    <lineage>
        <taxon>Eukaryota</taxon>
        <taxon>Metazoa</taxon>
        <taxon>Ecdysozoa</taxon>
        <taxon>Arthropoda</taxon>
        <taxon>Chelicerata</taxon>
        <taxon>Arachnida</taxon>
        <taxon>Araneae</taxon>
        <taxon>Araneomorphae</taxon>
        <taxon>Entelegynae</taxon>
        <taxon>Araneoidea</taxon>
        <taxon>Nephilidae</taxon>
        <taxon>Nephila</taxon>
    </lineage>
</organism>
<name>A0A8X6PYA1_NEPPI</name>
<dbReference type="EMBL" id="BMAW01024151">
    <property type="protein sequence ID" value="GFT86652.1"/>
    <property type="molecule type" value="Genomic_DNA"/>
</dbReference>